<evidence type="ECO:0000313" key="2">
    <source>
        <dbReference type="EMBL" id="MDP1027007.1"/>
    </source>
</evidence>
<reference evidence="2 3" key="1">
    <citation type="submission" date="2023-07" db="EMBL/GenBank/DDBJ databases">
        <authorList>
            <person name="Kim M.K."/>
        </authorList>
    </citation>
    <scope>NUCLEOTIDE SEQUENCE [LARGE SCALE GENOMIC DNA]</scope>
    <source>
        <strain evidence="2 3">KR1UV-12</strain>
    </source>
</reference>
<dbReference type="RefSeq" id="WP_305172677.1">
    <property type="nucleotide sequence ID" value="NZ_JAUUDS010000002.1"/>
</dbReference>
<protein>
    <submittedName>
        <fullName evidence="2">Uncharacterized protein</fullName>
    </submittedName>
</protein>
<comment type="caution">
    <text evidence="2">The sequence shown here is derived from an EMBL/GenBank/DDBJ whole genome shotgun (WGS) entry which is preliminary data.</text>
</comment>
<dbReference type="Proteomes" id="UP001230685">
    <property type="component" value="Unassembled WGS sequence"/>
</dbReference>
<sequence length="81" mass="8222">MMMTEPEASEPTIESFADLPIQPTGSGVADLEIAYEQMKLADEAGAGGDMASVGGADDPRALAAVPTEISDDAVESSAHPS</sequence>
<gene>
    <name evidence="2" type="ORF">Q5H91_07270</name>
</gene>
<dbReference type="EMBL" id="JAUUDS010000002">
    <property type="protein sequence ID" value="MDP1027007.1"/>
    <property type="molecule type" value="Genomic_DNA"/>
</dbReference>
<evidence type="ECO:0000313" key="3">
    <source>
        <dbReference type="Proteomes" id="UP001230685"/>
    </source>
</evidence>
<evidence type="ECO:0000256" key="1">
    <source>
        <dbReference type="SAM" id="MobiDB-lite"/>
    </source>
</evidence>
<accession>A0ABT9EJJ2</accession>
<organism evidence="2 3">
    <name type="scientific">Sphingomonas aurea</name>
    <dbReference type="NCBI Taxonomy" id="3063994"/>
    <lineage>
        <taxon>Bacteria</taxon>
        <taxon>Pseudomonadati</taxon>
        <taxon>Pseudomonadota</taxon>
        <taxon>Alphaproteobacteria</taxon>
        <taxon>Sphingomonadales</taxon>
        <taxon>Sphingomonadaceae</taxon>
        <taxon>Sphingomonas</taxon>
    </lineage>
</organism>
<proteinExistence type="predicted"/>
<keyword evidence="3" id="KW-1185">Reference proteome</keyword>
<name>A0ABT9EJJ2_9SPHN</name>
<feature type="region of interest" description="Disordered" evidence="1">
    <location>
        <begin position="1"/>
        <end position="22"/>
    </location>
</feature>